<dbReference type="InterPro" id="IPR029066">
    <property type="entry name" value="PLP-binding_barrel"/>
</dbReference>
<protein>
    <submittedName>
        <fullName evidence="7">Ornithine decarboxylase</fullName>
    </submittedName>
</protein>
<dbReference type="PANTHER" id="PTHR11482">
    <property type="entry name" value="ARGININE/DIAMINOPIMELATE/ORNITHINE DECARBOXYLASE"/>
    <property type="match status" value="1"/>
</dbReference>
<feature type="active site" description="Proton donor" evidence="5">
    <location>
        <position position="396"/>
    </location>
</feature>
<dbReference type="FunFam" id="3.20.20.10:FF:000008">
    <property type="entry name" value="Ornithine decarboxylase"/>
    <property type="match status" value="1"/>
</dbReference>
<dbReference type="InterPro" id="IPR009006">
    <property type="entry name" value="Ala_racemase/Decarboxylase_C"/>
</dbReference>
<dbReference type="EMBL" id="QLLM01000001">
    <property type="protein sequence ID" value="RAJ09487.1"/>
    <property type="molecule type" value="Genomic_DNA"/>
</dbReference>
<evidence type="ECO:0000259" key="6">
    <source>
        <dbReference type="Pfam" id="PF02784"/>
    </source>
</evidence>
<organism evidence="7 8">
    <name type="scientific">Aeromonas salmonicida</name>
    <dbReference type="NCBI Taxonomy" id="645"/>
    <lineage>
        <taxon>Bacteria</taxon>
        <taxon>Pseudomonadati</taxon>
        <taxon>Pseudomonadota</taxon>
        <taxon>Gammaproteobacteria</taxon>
        <taxon>Aeromonadales</taxon>
        <taxon>Aeromonadaceae</taxon>
        <taxon>Aeromonas</taxon>
    </lineage>
</organism>
<dbReference type="PANTHER" id="PTHR11482:SF6">
    <property type="entry name" value="ORNITHINE DECARBOXYLASE 1-RELATED"/>
    <property type="match status" value="1"/>
</dbReference>
<dbReference type="InterPro" id="IPR000183">
    <property type="entry name" value="Orn/DAP/Arg_de-COase"/>
</dbReference>
<comment type="caution">
    <text evidence="7">The sequence shown here is derived from an EMBL/GenBank/DDBJ whole genome shotgun (WGS) entry which is preliminary data.</text>
</comment>
<dbReference type="GO" id="GO:0004586">
    <property type="term" value="F:ornithine decarboxylase activity"/>
    <property type="evidence" value="ECO:0007669"/>
    <property type="project" value="TreeGrafter"/>
</dbReference>
<feature type="modified residue" description="N6-(pyridoxal phosphate)lysine" evidence="5">
    <location>
        <position position="124"/>
    </location>
</feature>
<evidence type="ECO:0000256" key="1">
    <source>
        <dbReference type="ARBA" id="ARBA00001933"/>
    </source>
</evidence>
<dbReference type="SUPFAM" id="SSF51419">
    <property type="entry name" value="PLP-binding barrel"/>
    <property type="match status" value="1"/>
</dbReference>
<dbReference type="InterPro" id="IPR022644">
    <property type="entry name" value="De-COase2_N"/>
</dbReference>
<evidence type="ECO:0000256" key="2">
    <source>
        <dbReference type="ARBA" id="ARBA00008872"/>
    </source>
</evidence>
<evidence type="ECO:0000313" key="7">
    <source>
        <dbReference type="EMBL" id="RAJ09487.1"/>
    </source>
</evidence>
<name>A0AAX1PP18_AERSA</name>
<dbReference type="SUPFAM" id="SSF50621">
    <property type="entry name" value="Alanine racemase C-terminal domain-like"/>
    <property type="match status" value="1"/>
</dbReference>
<dbReference type="InterPro" id="IPR002433">
    <property type="entry name" value="Orn_de-COase"/>
</dbReference>
<dbReference type="InterPro" id="IPR022657">
    <property type="entry name" value="De-COase2_CS"/>
</dbReference>
<evidence type="ECO:0000313" key="8">
    <source>
        <dbReference type="Proteomes" id="UP000249422"/>
    </source>
</evidence>
<dbReference type="PRINTS" id="PR01179">
    <property type="entry name" value="ODADCRBXLASE"/>
</dbReference>
<comment type="cofactor">
    <cofactor evidence="1 5">
        <name>pyridoxal 5'-phosphate</name>
        <dbReference type="ChEBI" id="CHEBI:597326"/>
    </cofactor>
</comment>
<evidence type="ECO:0000256" key="4">
    <source>
        <dbReference type="ARBA" id="ARBA00023239"/>
    </source>
</evidence>
<accession>A0AAX1PP18</accession>
<dbReference type="Proteomes" id="UP000249422">
    <property type="component" value="Unassembled WGS sequence"/>
</dbReference>
<dbReference type="Gene3D" id="2.40.37.10">
    <property type="entry name" value="Lyase, Ornithine Decarboxylase, Chain A, domain 1"/>
    <property type="match status" value="1"/>
</dbReference>
<dbReference type="GO" id="GO:0005737">
    <property type="term" value="C:cytoplasm"/>
    <property type="evidence" value="ECO:0007669"/>
    <property type="project" value="TreeGrafter"/>
</dbReference>
<keyword evidence="3 5" id="KW-0663">Pyridoxal phosphate</keyword>
<comment type="similarity">
    <text evidence="2">Belongs to the Orn/Lys/Arg decarboxylase class-II family.</text>
</comment>
<dbReference type="CDD" id="cd00622">
    <property type="entry name" value="PLPDE_III_ODC"/>
    <property type="match status" value="1"/>
</dbReference>
<evidence type="ECO:0000256" key="5">
    <source>
        <dbReference type="PIRSR" id="PIRSR600183-50"/>
    </source>
</evidence>
<sequence length="457" mass="51045">MIFRLDQKNFPTYPIKMLAQKRNKPIIPRITKHFAMELCTVFGWSLRTTRLSRPLPSQQTKARANLPPKDFQKRMNETLIAQDYHQLVEQFGSPLLLLDKEAVRKQYRALVAALPDVRLHYALKPLPHEAVVSVLKEEGACFDLATNGEVDLVRSQGVRPGRCIHTHPIKRDSDIRYALEYGCTVFVYDNPLELEKFIPYKDEVKLLLRVSFPNPETKVDLSKKFGCTPEQALPLLQLAHAKGIKVMGLSFHVGSQVPHARRHVQAIDACREIMEQAWDLGLKPWVLDIGGGFPVDYDGGEFDIDGFCAPIREALAKLPATVQKIAEPGRFISAPAMTSISSVMGKAHRGDKIWYYLDDGLYGSYNGQLYDHVTYPVSTPYARGEQHNSVLSGPTCDSVDVIREGIMLPDLAIGELVVGRVMGAYTWASASTFNFFPKASILILDSALQGQKLVAAA</sequence>
<dbReference type="AlphaFoldDB" id="A0AAX1PP18"/>
<dbReference type="Pfam" id="PF02784">
    <property type="entry name" value="Orn_Arg_deC_N"/>
    <property type="match status" value="1"/>
</dbReference>
<dbReference type="PRINTS" id="PR01182">
    <property type="entry name" value="ORNDCRBXLASE"/>
</dbReference>
<evidence type="ECO:0000256" key="3">
    <source>
        <dbReference type="ARBA" id="ARBA00022898"/>
    </source>
</evidence>
<feature type="domain" description="Orn/DAP/Arg decarboxylase 2 N-terminal" evidence="6">
    <location>
        <begin position="102"/>
        <end position="334"/>
    </location>
</feature>
<dbReference type="GO" id="GO:0033387">
    <property type="term" value="P:putrescine biosynthetic process from arginine, via ornithine"/>
    <property type="evidence" value="ECO:0007669"/>
    <property type="project" value="TreeGrafter"/>
</dbReference>
<dbReference type="Gene3D" id="3.20.20.10">
    <property type="entry name" value="Alanine racemase"/>
    <property type="match status" value="1"/>
</dbReference>
<gene>
    <name evidence="7" type="ORF">DEU50_101215</name>
</gene>
<keyword evidence="4" id="KW-0456">Lyase</keyword>
<proteinExistence type="inferred from homology"/>
<dbReference type="PROSITE" id="PS00879">
    <property type="entry name" value="ODR_DC_2_2"/>
    <property type="match status" value="1"/>
</dbReference>
<reference evidence="7 8" key="1">
    <citation type="submission" date="2018-06" db="EMBL/GenBank/DDBJ databases">
        <title>Freshwater and sediment microbial communities from various areas in North America, analyzing microbe dynamics in response to fracking.</title>
        <authorList>
            <person name="Lamendella R."/>
        </authorList>
    </citation>
    <scope>NUCLEOTIDE SEQUENCE [LARGE SCALE GENOMIC DNA]</scope>
    <source>
        <strain evidence="7 8">17</strain>
    </source>
</reference>